<evidence type="ECO:0000313" key="1">
    <source>
        <dbReference type="EMBL" id="MXG91157.1"/>
    </source>
</evidence>
<proteinExistence type="predicted"/>
<dbReference type="RefSeq" id="WP_160879097.1">
    <property type="nucleotide sequence ID" value="NZ_WUEK01000011.1"/>
</dbReference>
<dbReference type="Gene3D" id="1.10.287.1060">
    <property type="entry name" value="ESAT-6-like"/>
    <property type="match status" value="1"/>
</dbReference>
<reference evidence="1 2" key="1">
    <citation type="submission" date="2019-12" db="EMBL/GenBank/DDBJ databases">
        <authorList>
            <person name="Kun Z."/>
        </authorList>
    </citation>
    <scope>NUCLEOTIDE SEQUENCE [LARGE SCALE GENOMIC DNA]</scope>
    <source>
        <strain evidence="1 2">YIM 123512</strain>
    </source>
</reference>
<sequence length="275" mass="29379">MAQPSKDPEVFLTQIDDALDDVSAKIGQYFEAVATSVTSHLDLIGGLTGGLAGYFLGKHLKEQCEDKMKEISELWDKVAGQIRQDVGSMLGDPLKMSGISSAYKDAVTALGEQHGKVEQANAYLADSWSGNAYIAYTNMSTSQLEAIQGMSDMLKDAADLLDDHAVELLSFWNKQLQNVLDLATDVVGLIGELGNVGNWPTAGAGTAIKVIAAAGSSATTILTDTNQYMIDLNVGRAGDWDSLTATFGERGLPGKQWPDYSDLDKGNINGPWKPS</sequence>
<protein>
    <submittedName>
        <fullName evidence="1">Uncharacterized protein</fullName>
    </submittedName>
</protein>
<accession>A0A6L7EUG5</accession>
<dbReference type="AlphaFoldDB" id="A0A6L7EUG5"/>
<dbReference type="SUPFAM" id="SSF140453">
    <property type="entry name" value="EsxAB dimer-like"/>
    <property type="match status" value="1"/>
</dbReference>
<dbReference type="InterPro" id="IPR036689">
    <property type="entry name" value="ESAT-6-like_sf"/>
</dbReference>
<comment type="caution">
    <text evidence="1">The sequence shown here is derived from an EMBL/GenBank/DDBJ whole genome shotgun (WGS) entry which is preliminary data.</text>
</comment>
<gene>
    <name evidence="1" type="ORF">GRQ65_16530</name>
</gene>
<name>A0A6L7EUG5_9ACTN</name>
<keyword evidence="2" id="KW-1185">Reference proteome</keyword>
<dbReference type="EMBL" id="WUEK01000011">
    <property type="protein sequence ID" value="MXG91157.1"/>
    <property type="molecule type" value="Genomic_DNA"/>
</dbReference>
<dbReference type="Proteomes" id="UP000473325">
    <property type="component" value="Unassembled WGS sequence"/>
</dbReference>
<evidence type="ECO:0000313" key="2">
    <source>
        <dbReference type="Proteomes" id="UP000473325"/>
    </source>
</evidence>
<organism evidence="1 2">
    <name type="scientific">Nocardioides flavescens</name>
    <dbReference type="NCBI Taxonomy" id="2691959"/>
    <lineage>
        <taxon>Bacteria</taxon>
        <taxon>Bacillati</taxon>
        <taxon>Actinomycetota</taxon>
        <taxon>Actinomycetes</taxon>
        <taxon>Propionibacteriales</taxon>
        <taxon>Nocardioidaceae</taxon>
        <taxon>Nocardioides</taxon>
    </lineage>
</organism>